<name>A0A1I3YDB4_9HYPH</name>
<accession>A0A1I3YDB4</accession>
<dbReference type="EMBL" id="FOSL01000004">
    <property type="protein sequence ID" value="SFK29805.1"/>
    <property type="molecule type" value="Genomic_DNA"/>
</dbReference>
<dbReference type="RefSeq" id="WP_149760026.1">
    <property type="nucleotide sequence ID" value="NZ_BSPE01000007.1"/>
</dbReference>
<keyword evidence="1" id="KW-0812">Transmembrane</keyword>
<keyword evidence="3" id="KW-1185">Reference proteome</keyword>
<dbReference type="Proteomes" id="UP000323300">
    <property type="component" value="Unassembled WGS sequence"/>
</dbReference>
<dbReference type="AlphaFoldDB" id="A0A1I3YDB4"/>
<gene>
    <name evidence="2" type="ORF">SAMN04488498_104362</name>
</gene>
<sequence length="62" mass="6108">MVGGCFTIVILALGSIAVILRRAYAAPGALCVRDFLLLAIAAGAALGAWAVGLVALALQVAA</sequence>
<reference evidence="2 3" key="1">
    <citation type="submission" date="2016-10" db="EMBL/GenBank/DDBJ databases">
        <authorList>
            <person name="Varghese N."/>
            <person name="Submissions S."/>
        </authorList>
    </citation>
    <scope>NUCLEOTIDE SEQUENCE [LARGE SCALE GENOMIC DNA]</scope>
    <source>
        <strain evidence="2 3">DSM 21822</strain>
    </source>
</reference>
<proteinExistence type="predicted"/>
<keyword evidence="1" id="KW-1133">Transmembrane helix</keyword>
<evidence type="ECO:0000313" key="2">
    <source>
        <dbReference type="EMBL" id="SFK29805.1"/>
    </source>
</evidence>
<organism evidence="2 3">
    <name type="scientific">Neomesorhizobium albiziae</name>
    <dbReference type="NCBI Taxonomy" id="335020"/>
    <lineage>
        <taxon>Bacteria</taxon>
        <taxon>Pseudomonadati</taxon>
        <taxon>Pseudomonadota</taxon>
        <taxon>Alphaproteobacteria</taxon>
        <taxon>Hyphomicrobiales</taxon>
        <taxon>Phyllobacteriaceae</taxon>
        <taxon>Neomesorhizobium</taxon>
    </lineage>
</organism>
<feature type="transmembrane region" description="Helical" evidence="1">
    <location>
        <begin position="35"/>
        <end position="58"/>
    </location>
</feature>
<keyword evidence="1" id="KW-0472">Membrane</keyword>
<protein>
    <submittedName>
        <fullName evidence="2">Uncharacterized protein</fullName>
    </submittedName>
</protein>
<evidence type="ECO:0000313" key="3">
    <source>
        <dbReference type="Proteomes" id="UP000323300"/>
    </source>
</evidence>
<evidence type="ECO:0000256" key="1">
    <source>
        <dbReference type="SAM" id="Phobius"/>
    </source>
</evidence>